<accession>A0A9Q0DR89</accession>
<protein>
    <submittedName>
        <fullName evidence="2">Uncharacterized protein</fullName>
    </submittedName>
</protein>
<evidence type="ECO:0000313" key="2">
    <source>
        <dbReference type="EMBL" id="KAJ3592943.1"/>
    </source>
</evidence>
<feature type="region of interest" description="Disordered" evidence="1">
    <location>
        <begin position="180"/>
        <end position="199"/>
    </location>
</feature>
<keyword evidence="3" id="KW-1185">Reference proteome</keyword>
<feature type="compositionally biased region" description="Pro residues" evidence="1">
    <location>
        <begin position="132"/>
        <end position="153"/>
    </location>
</feature>
<dbReference type="AlphaFoldDB" id="A0A9Q0DR89"/>
<gene>
    <name evidence="2" type="ORF">NHX12_005281</name>
</gene>
<evidence type="ECO:0000256" key="1">
    <source>
        <dbReference type="SAM" id="MobiDB-lite"/>
    </source>
</evidence>
<dbReference type="EMBL" id="JANIIK010000112">
    <property type="protein sequence ID" value="KAJ3592943.1"/>
    <property type="molecule type" value="Genomic_DNA"/>
</dbReference>
<proteinExistence type="predicted"/>
<organism evidence="2 3">
    <name type="scientific">Muraenolepis orangiensis</name>
    <name type="common">Patagonian moray cod</name>
    <dbReference type="NCBI Taxonomy" id="630683"/>
    <lineage>
        <taxon>Eukaryota</taxon>
        <taxon>Metazoa</taxon>
        <taxon>Chordata</taxon>
        <taxon>Craniata</taxon>
        <taxon>Vertebrata</taxon>
        <taxon>Euteleostomi</taxon>
        <taxon>Actinopterygii</taxon>
        <taxon>Neopterygii</taxon>
        <taxon>Teleostei</taxon>
        <taxon>Neoteleostei</taxon>
        <taxon>Acanthomorphata</taxon>
        <taxon>Zeiogadaria</taxon>
        <taxon>Gadariae</taxon>
        <taxon>Gadiformes</taxon>
        <taxon>Muraenolepidoidei</taxon>
        <taxon>Muraenolepididae</taxon>
        <taxon>Muraenolepis</taxon>
    </lineage>
</organism>
<evidence type="ECO:0000313" key="3">
    <source>
        <dbReference type="Proteomes" id="UP001148018"/>
    </source>
</evidence>
<name>A0A9Q0DR89_9TELE</name>
<reference evidence="2" key="1">
    <citation type="submission" date="2022-07" db="EMBL/GenBank/DDBJ databases">
        <title>Chromosome-level genome of Muraenolepis orangiensis.</title>
        <authorList>
            <person name="Kim J."/>
        </authorList>
    </citation>
    <scope>NUCLEOTIDE SEQUENCE</scope>
    <source>
        <strain evidence="2">KU_S4_2022</strain>
        <tissue evidence="2">Muscle</tissue>
    </source>
</reference>
<sequence>MWRPAWLPLGRPFRGADDDIAQRVRGHLETGTVQGMKESSVNVCVCVLEAPRKCGSARLLSTAKKGRRAVVAVAVVEVEEVEEVAVAGAVRRVVRRAVAVAVARAVARAVAGGVAAVVVSVVQNGCGSPPFPPSPLPPFPPPHQPPPSLPPTSPGSGSGERGAYQAEQIVWSECVLAVTGRRPPGRGAARLGAALRSPY</sequence>
<dbReference type="Proteomes" id="UP001148018">
    <property type="component" value="Unassembled WGS sequence"/>
</dbReference>
<feature type="region of interest" description="Disordered" evidence="1">
    <location>
        <begin position="132"/>
        <end position="163"/>
    </location>
</feature>
<comment type="caution">
    <text evidence="2">The sequence shown here is derived from an EMBL/GenBank/DDBJ whole genome shotgun (WGS) entry which is preliminary data.</text>
</comment>